<dbReference type="PROSITE" id="PS51329">
    <property type="entry name" value="C_CAP_COFACTOR_C"/>
    <property type="match status" value="1"/>
</dbReference>
<dbReference type="InterPro" id="IPR016098">
    <property type="entry name" value="CAP/MinC_C"/>
</dbReference>
<dbReference type="InterPro" id="IPR012945">
    <property type="entry name" value="Tubulin-bd_cofactor_C_dom"/>
</dbReference>
<evidence type="ECO:0000259" key="8">
    <source>
        <dbReference type="PROSITE" id="PS51329"/>
    </source>
</evidence>
<dbReference type="SMART" id="SM00673">
    <property type="entry name" value="CARP"/>
    <property type="match status" value="1"/>
</dbReference>
<evidence type="ECO:0000256" key="4">
    <source>
        <dbReference type="ARBA" id="ARBA00022990"/>
    </source>
</evidence>
<evidence type="ECO:0000256" key="7">
    <source>
        <dbReference type="SAM" id="MobiDB-lite"/>
    </source>
</evidence>
<dbReference type="InterPro" id="IPR017901">
    <property type="entry name" value="C-CAP_CF_C-like"/>
</dbReference>
<dbReference type="InterPro" id="IPR031925">
    <property type="entry name" value="TBCC_N"/>
</dbReference>
<dbReference type="Proteomes" id="UP000799764">
    <property type="component" value="Unassembled WGS sequence"/>
</dbReference>
<dbReference type="GO" id="GO:0007023">
    <property type="term" value="P:post-chaperonin tubulin folding pathway"/>
    <property type="evidence" value="ECO:0007669"/>
    <property type="project" value="InterPro"/>
</dbReference>
<dbReference type="OrthoDB" id="194775at2759"/>
<dbReference type="AlphaFoldDB" id="A0A9P4PI22"/>
<keyword evidence="3" id="KW-0963">Cytoplasm</keyword>
<gene>
    <name evidence="9" type="ORF">P171DRAFT_32685</name>
</gene>
<evidence type="ECO:0000256" key="1">
    <source>
        <dbReference type="ARBA" id="ARBA00004496"/>
    </source>
</evidence>
<proteinExistence type="inferred from homology"/>
<organism evidence="9 10">
    <name type="scientific">Karstenula rhodostoma CBS 690.94</name>
    <dbReference type="NCBI Taxonomy" id="1392251"/>
    <lineage>
        <taxon>Eukaryota</taxon>
        <taxon>Fungi</taxon>
        <taxon>Dikarya</taxon>
        <taxon>Ascomycota</taxon>
        <taxon>Pezizomycotina</taxon>
        <taxon>Dothideomycetes</taxon>
        <taxon>Pleosporomycetidae</taxon>
        <taxon>Pleosporales</taxon>
        <taxon>Massarineae</taxon>
        <taxon>Didymosphaeriaceae</taxon>
        <taxon>Karstenula</taxon>
    </lineage>
</organism>
<dbReference type="PANTHER" id="PTHR15139:SF0">
    <property type="entry name" value="TUBULIN-SPECIFIC CHAPERONE C"/>
    <property type="match status" value="1"/>
</dbReference>
<dbReference type="Gene3D" id="2.160.20.70">
    <property type="match status" value="1"/>
</dbReference>
<dbReference type="GO" id="GO:0007021">
    <property type="term" value="P:tubulin complex assembly"/>
    <property type="evidence" value="ECO:0007669"/>
    <property type="project" value="TreeGrafter"/>
</dbReference>
<keyword evidence="5" id="KW-0143">Chaperone</keyword>
<dbReference type="EMBL" id="MU001501">
    <property type="protein sequence ID" value="KAF2444435.1"/>
    <property type="molecule type" value="Genomic_DNA"/>
</dbReference>
<dbReference type="PANTHER" id="PTHR15139">
    <property type="entry name" value="TUBULIN FOLDING COFACTOR C"/>
    <property type="match status" value="1"/>
</dbReference>
<dbReference type="Pfam" id="PF07986">
    <property type="entry name" value="TBCC"/>
    <property type="match status" value="1"/>
</dbReference>
<evidence type="ECO:0000313" key="9">
    <source>
        <dbReference type="EMBL" id="KAF2444435.1"/>
    </source>
</evidence>
<dbReference type="Pfam" id="PF16752">
    <property type="entry name" value="TBCC_N"/>
    <property type="match status" value="1"/>
</dbReference>
<protein>
    <submittedName>
        <fullName evidence="9">TBCC-domain-containing protein</fullName>
    </submittedName>
</protein>
<dbReference type="InterPro" id="IPR027684">
    <property type="entry name" value="TBCC"/>
</dbReference>
<accession>A0A9P4PI22</accession>
<reference evidence="9" key="1">
    <citation type="journal article" date="2020" name="Stud. Mycol.">
        <title>101 Dothideomycetes genomes: a test case for predicting lifestyles and emergence of pathogens.</title>
        <authorList>
            <person name="Haridas S."/>
            <person name="Albert R."/>
            <person name="Binder M."/>
            <person name="Bloem J."/>
            <person name="Labutti K."/>
            <person name="Salamov A."/>
            <person name="Andreopoulos B."/>
            <person name="Baker S."/>
            <person name="Barry K."/>
            <person name="Bills G."/>
            <person name="Bluhm B."/>
            <person name="Cannon C."/>
            <person name="Castanera R."/>
            <person name="Culley D."/>
            <person name="Daum C."/>
            <person name="Ezra D."/>
            <person name="Gonzalez J."/>
            <person name="Henrissat B."/>
            <person name="Kuo A."/>
            <person name="Liang C."/>
            <person name="Lipzen A."/>
            <person name="Lutzoni F."/>
            <person name="Magnuson J."/>
            <person name="Mondo S."/>
            <person name="Nolan M."/>
            <person name="Ohm R."/>
            <person name="Pangilinan J."/>
            <person name="Park H.-J."/>
            <person name="Ramirez L."/>
            <person name="Alfaro M."/>
            <person name="Sun H."/>
            <person name="Tritt A."/>
            <person name="Yoshinaga Y."/>
            <person name="Zwiers L.-H."/>
            <person name="Turgeon B."/>
            <person name="Goodwin S."/>
            <person name="Spatafora J."/>
            <person name="Crous P."/>
            <person name="Grigoriev I."/>
        </authorList>
    </citation>
    <scope>NUCLEOTIDE SEQUENCE</scope>
    <source>
        <strain evidence="9">CBS 690.94</strain>
    </source>
</reference>
<evidence type="ECO:0000256" key="6">
    <source>
        <dbReference type="ARBA" id="ARBA00026055"/>
    </source>
</evidence>
<evidence type="ECO:0000256" key="5">
    <source>
        <dbReference type="ARBA" id="ARBA00023186"/>
    </source>
</evidence>
<dbReference type="Gene3D" id="1.20.58.1250">
    <property type="entry name" value="Tubulin Binding Cofactor C, N-terminal domain"/>
    <property type="match status" value="1"/>
</dbReference>
<feature type="region of interest" description="Disordered" evidence="7">
    <location>
        <begin position="131"/>
        <end position="162"/>
    </location>
</feature>
<sequence>MATAEASLQARPEAASKERFFRYFQREVIALQEQMSRLASTSPTERPDAIDHCLAGISRLSSEVKDASSYIPAYDQRTYGDAIKALQEKLQSVRAELGAGPKKFKFTTKKNRSATSIGEAAEMAQNRRLLGPGGGAWDSSAGSSAMHSAFSPTPLEKLSPGEEKRELEALEQEKNGAEAVGVKVEDRDGEHVVLPTSEAQSGSSAVVSNVKGSVVDLSAPTMSGGSFATLTLKNIQGSLVVTGRVAGPIHMTDLENSVIITSCRQFRMHGSKKVDVYLHCSSRPIIEDCEDIRFAPLSQIYMAGDLASSSNQWDQIDDFKWLKAEASPHWSILPESKRIQEDVWKHQLSGQEKQDPDSILRAFGVSTSP</sequence>
<evidence type="ECO:0000256" key="3">
    <source>
        <dbReference type="ARBA" id="ARBA00022490"/>
    </source>
</evidence>
<comment type="similarity">
    <text evidence="2">Belongs to the TBCC family.</text>
</comment>
<evidence type="ECO:0000256" key="2">
    <source>
        <dbReference type="ARBA" id="ARBA00008848"/>
    </source>
</evidence>
<dbReference type="GO" id="GO:0005737">
    <property type="term" value="C:cytoplasm"/>
    <property type="evidence" value="ECO:0007669"/>
    <property type="project" value="UniProtKB-SubCell"/>
</dbReference>
<keyword evidence="4" id="KW-0007">Acetylation</keyword>
<comment type="subcellular location">
    <subcellularLocation>
        <location evidence="1">Cytoplasm</location>
    </subcellularLocation>
</comment>
<comment type="subunit">
    <text evidence="6">Supercomplex made of cofactors A to E. Cofactors A and D function by capturing and stabilizing tubulin in a quasi-native conformation. Cofactor E binds to the cofactor D-tubulin complex; interaction with cofactor C then causes the release of tubulin polypeptides that are committed to the native state.</text>
</comment>
<evidence type="ECO:0000313" key="10">
    <source>
        <dbReference type="Proteomes" id="UP000799764"/>
    </source>
</evidence>
<dbReference type="GO" id="GO:0015631">
    <property type="term" value="F:tubulin binding"/>
    <property type="evidence" value="ECO:0007669"/>
    <property type="project" value="InterPro"/>
</dbReference>
<name>A0A9P4PI22_9PLEO</name>
<dbReference type="InterPro" id="IPR006599">
    <property type="entry name" value="CARP_motif"/>
</dbReference>
<feature type="domain" description="C-CAP/cofactor C-like" evidence="8">
    <location>
        <begin position="152"/>
        <end position="321"/>
    </location>
</feature>
<dbReference type="InterPro" id="IPR038397">
    <property type="entry name" value="TBCC_N_sf"/>
</dbReference>
<comment type="caution">
    <text evidence="9">The sequence shown here is derived from an EMBL/GenBank/DDBJ whole genome shotgun (WGS) entry which is preliminary data.</text>
</comment>
<keyword evidence="10" id="KW-1185">Reference proteome</keyword>